<feature type="domain" description="Myb/SANT-like DNA-binding" evidence="3">
    <location>
        <begin position="502"/>
        <end position="591"/>
    </location>
</feature>
<feature type="region of interest" description="Disordered" evidence="2">
    <location>
        <begin position="299"/>
        <end position="342"/>
    </location>
</feature>
<dbReference type="EMBL" id="JBHFQA010000006">
    <property type="protein sequence ID" value="KAL2097808.1"/>
    <property type="molecule type" value="Genomic_DNA"/>
</dbReference>
<dbReference type="PANTHER" id="PTHR17609">
    <property type="entry name" value="HMG DOMAIN-CONTAINING PROTEIN 3"/>
    <property type="match status" value="1"/>
</dbReference>
<keyword evidence="5" id="KW-1185">Reference proteome</keyword>
<name>A0ABD1KFF8_9TELE</name>
<sequence length="698" mass="79586">MCTHCGLVLLRKNLHVHMQRKHQPTKLDITAAKHLDWQVIDFKKGVFAVAKTFTSPCLITRLRAEMKNRSTYDKIFQKVWGASGGYAVVTCGHAVVYAVKFNVRAESPRDFADLLMSMKHFPNVTLYDFARGLATHANIREPGTFRPHEGRLLEPTLGNVALATSGQMEVDLPWLHQKKEDPDLNGHPLTGSADRYALYDRFHEGNTKDPKEVLRKIDLVPQLSGRLNSQCAEQLFSGMRKNNYFLNMMTPSSHIFLVRNILHHQNNLRNEATVDNMKKRLGGGVDIKLNRFGQTVLAESTGTEDTTTIDDQDPATTTFDDPDPATTAKDDPDPATTANQDTDTMCRPNCCGLRHLHHVLAGLSVTEAQVHTENAFNSALGFSIANCCFELIRHMAWLKEEPMCQAMEELVALERDLVTVLQWVNLNRSRFKAHVEEPSFARLSLERKRDIRDSVRRSMSPWQGISEDVLEHFLFIFHHKDDMEIFLANCRDPRSGLKLVVRWTGEQTRLLIRFRSGNEKAFLKSKMASKMQWQIFVKDAGLEGKVTGMQASKKWENLKQQYKEVRLAKTGSSTENGEISYSWQYYEDMHAVMAWLSRGHQQGETLHLHDMDTSLDCSLESSGPESPGASTQRILEAPATNRQRKRKADAALEFLQEEAREEKRRFEMQEAKCAARHEENADLMKQMLAICREMVQKM</sequence>
<evidence type="ECO:0000313" key="5">
    <source>
        <dbReference type="Proteomes" id="UP001591681"/>
    </source>
</evidence>
<accession>A0ABD1KFF8</accession>
<feature type="compositionally biased region" description="Low complexity" evidence="2">
    <location>
        <begin position="314"/>
        <end position="327"/>
    </location>
</feature>
<dbReference type="Proteomes" id="UP001591681">
    <property type="component" value="Unassembled WGS sequence"/>
</dbReference>
<reference evidence="4 5" key="1">
    <citation type="submission" date="2024-09" db="EMBL/GenBank/DDBJ databases">
        <title>A chromosome-level genome assembly of Gray's grenadier anchovy, Coilia grayii.</title>
        <authorList>
            <person name="Fu Z."/>
        </authorList>
    </citation>
    <scope>NUCLEOTIDE SEQUENCE [LARGE SCALE GENOMIC DNA]</scope>
    <source>
        <strain evidence="4">G4</strain>
        <tissue evidence="4">Muscle</tissue>
    </source>
</reference>
<proteinExistence type="predicted"/>
<dbReference type="InterPro" id="IPR039598">
    <property type="entry name" value="HMGXB3"/>
</dbReference>
<evidence type="ECO:0000256" key="1">
    <source>
        <dbReference type="SAM" id="Coils"/>
    </source>
</evidence>
<feature type="region of interest" description="Disordered" evidence="2">
    <location>
        <begin position="618"/>
        <end position="645"/>
    </location>
</feature>
<organism evidence="4 5">
    <name type="scientific">Coilia grayii</name>
    <name type="common">Gray's grenadier anchovy</name>
    <dbReference type="NCBI Taxonomy" id="363190"/>
    <lineage>
        <taxon>Eukaryota</taxon>
        <taxon>Metazoa</taxon>
        <taxon>Chordata</taxon>
        <taxon>Craniata</taxon>
        <taxon>Vertebrata</taxon>
        <taxon>Euteleostomi</taxon>
        <taxon>Actinopterygii</taxon>
        <taxon>Neopterygii</taxon>
        <taxon>Teleostei</taxon>
        <taxon>Clupei</taxon>
        <taxon>Clupeiformes</taxon>
        <taxon>Clupeoidei</taxon>
        <taxon>Engraulidae</taxon>
        <taxon>Coilinae</taxon>
        <taxon>Coilia</taxon>
    </lineage>
</organism>
<evidence type="ECO:0000313" key="4">
    <source>
        <dbReference type="EMBL" id="KAL2097808.1"/>
    </source>
</evidence>
<evidence type="ECO:0000256" key="2">
    <source>
        <dbReference type="SAM" id="MobiDB-lite"/>
    </source>
</evidence>
<protein>
    <recommendedName>
        <fullName evidence="3">Myb/SANT-like DNA-binding domain-containing protein</fullName>
    </recommendedName>
</protein>
<feature type="compositionally biased region" description="Polar residues" evidence="2">
    <location>
        <begin position="618"/>
        <end position="633"/>
    </location>
</feature>
<dbReference type="AlphaFoldDB" id="A0ABD1KFF8"/>
<evidence type="ECO:0000259" key="3">
    <source>
        <dbReference type="Pfam" id="PF13837"/>
    </source>
</evidence>
<dbReference type="Pfam" id="PF13837">
    <property type="entry name" value="Myb_DNA-bind_4"/>
    <property type="match status" value="1"/>
</dbReference>
<dbReference type="PANTHER" id="PTHR17609:SF3">
    <property type="entry name" value="SAP DOMAIN-CONTAINING PROTEIN"/>
    <property type="match status" value="1"/>
</dbReference>
<comment type="caution">
    <text evidence="4">The sequence shown here is derived from an EMBL/GenBank/DDBJ whole genome shotgun (WGS) entry which is preliminary data.</text>
</comment>
<keyword evidence="1" id="KW-0175">Coiled coil</keyword>
<gene>
    <name evidence="4" type="ORF">ACEWY4_007015</name>
</gene>
<dbReference type="InterPro" id="IPR044822">
    <property type="entry name" value="Myb_DNA-bind_4"/>
</dbReference>
<feature type="coiled-coil region" evidence="1">
    <location>
        <begin position="645"/>
        <end position="672"/>
    </location>
</feature>